<evidence type="ECO:0000313" key="2">
    <source>
        <dbReference type="EMBL" id="KEO53641.1"/>
    </source>
</evidence>
<dbReference type="EMBL" id="AUNC01000034">
    <property type="protein sequence ID" value="KEO53641.1"/>
    <property type="molecule type" value="Genomic_DNA"/>
</dbReference>
<name>A0ABR4TLG8_9PROT</name>
<organism evidence="2 3">
    <name type="scientific">Thalassospira permensis NBRC 106175</name>
    <dbReference type="NCBI Taxonomy" id="1353532"/>
    <lineage>
        <taxon>Bacteria</taxon>
        <taxon>Pseudomonadati</taxon>
        <taxon>Pseudomonadota</taxon>
        <taxon>Alphaproteobacteria</taxon>
        <taxon>Rhodospirillales</taxon>
        <taxon>Thalassospiraceae</taxon>
        <taxon>Thalassospira</taxon>
    </lineage>
</organism>
<protein>
    <submittedName>
        <fullName evidence="2">Uncharacterized protein</fullName>
    </submittedName>
</protein>
<accession>A0ABR4TLG8</accession>
<comment type="caution">
    <text evidence="2">The sequence shown here is derived from an EMBL/GenBank/DDBJ whole genome shotgun (WGS) entry which is preliminary data.</text>
</comment>
<keyword evidence="3" id="KW-1185">Reference proteome</keyword>
<reference evidence="2 3" key="1">
    <citation type="submission" date="2013-07" db="EMBL/GenBank/DDBJ databases">
        <title>Thalassospira permensis NBRC 106175 Genome Sequencing.</title>
        <authorList>
            <person name="Lai Q."/>
            <person name="Shao Z."/>
        </authorList>
    </citation>
    <scope>NUCLEOTIDE SEQUENCE [LARGE SCALE GENOMIC DNA]</scope>
    <source>
        <strain evidence="2 3">NBRC 106175</strain>
    </source>
</reference>
<feature type="compositionally biased region" description="Basic and acidic residues" evidence="1">
    <location>
        <begin position="20"/>
        <end position="30"/>
    </location>
</feature>
<evidence type="ECO:0000313" key="3">
    <source>
        <dbReference type="Proteomes" id="UP000027463"/>
    </source>
</evidence>
<evidence type="ECO:0000256" key="1">
    <source>
        <dbReference type="SAM" id="MobiDB-lite"/>
    </source>
</evidence>
<proteinExistence type="predicted"/>
<sequence>MSGKGGGKGINREKPKKKQDHKDLAKMLFL</sequence>
<feature type="region of interest" description="Disordered" evidence="1">
    <location>
        <begin position="1"/>
        <end position="30"/>
    </location>
</feature>
<dbReference type="Proteomes" id="UP000027463">
    <property type="component" value="Unassembled WGS sequence"/>
</dbReference>
<gene>
    <name evidence="2" type="ORF">SMB34_06180</name>
</gene>